<proteinExistence type="predicted"/>
<sequence>MPRRDVLLMMMAPAGTAMHTPVQVQKLAFLIDQLLGEAIGGTGFDFKPWHYGPFDKAVYRALEGLERENLVEINDMSAQMQPTQYRLTASGESEGADLLEVLRDRDPDAAEYIETLSNWVGEQSFASLLRAIYARFPEMAINSVFKDSLARTQ</sequence>
<dbReference type="AlphaFoldDB" id="A0A6B1DXZ3"/>
<organism evidence="1">
    <name type="scientific">Caldilineaceae bacterium SB0662_bin_9</name>
    <dbReference type="NCBI Taxonomy" id="2605258"/>
    <lineage>
        <taxon>Bacteria</taxon>
        <taxon>Bacillati</taxon>
        <taxon>Chloroflexota</taxon>
        <taxon>Caldilineae</taxon>
        <taxon>Caldilineales</taxon>
        <taxon>Caldilineaceae</taxon>
    </lineage>
</organism>
<protein>
    <recommendedName>
        <fullName evidence="2">PadR family transcriptional regulator</fullName>
    </recommendedName>
</protein>
<evidence type="ECO:0008006" key="2">
    <source>
        <dbReference type="Google" id="ProtNLM"/>
    </source>
</evidence>
<evidence type="ECO:0000313" key="1">
    <source>
        <dbReference type="EMBL" id="MYD91522.1"/>
    </source>
</evidence>
<comment type="caution">
    <text evidence="1">The sequence shown here is derived from an EMBL/GenBank/DDBJ whole genome shotgun (WGS) entry which is preliminary data.</text>
</comment>
<name>A0A6B1DXZ3_9CHLR</name>
<dbReference type="EMBL" id="VXPY01000099">
    <property type="protein sequence ID" value="MYD91522.1"/>
    <property type="molecule type" value="Genomic_DNA"/>
</dbReference>
<gene>
    <name evidence="1" type="ORF">F4Y08_14515</name>
</gene>
<accession>A0A6B1DXZ3</accession>
<reference evidence="1" key="1">
    <citation type="submission" date="2019-09" db="EMBL/GenBank/DDBJ databases">
        <title>Characterisation of the sponge microbiome using genome-centric metagenomics.</title>
        <authorList>
            <person name="Engelberts J.P."/>
            <person name="Robbins S.J."/>
            <person name="De Goeij J.M."/>
            <person name="Aranda M."/>
            <person name="Bell S.C."/>
            <person name="Webster N.S."/>
        </authorList>
    </citation>
    <scope>NUCLEOTIDE SEQUENCE</scope>
    <source>
        <strain evidence="1">SB0662_bin_9</strain>
    </source>
</reference>